<dbReference type="InterPro" id="IPR023393">
    <property type="entry name" value="START-like_dom_sf"/>
</dbReference>
<dbReference type="Proteomes" id="UP001500689">
    <property type="component" value="Unassembled WGS sequence"/>
</dbReference>
<proteinExistence type="predicted"/>
<dbReference type="RefSeq" id="WP_344857073.1">
    <property type="nucleotide sequence ID" value="NZ_BAAAZN010000003.1"/>
</dbReference>
<dbReference type="SUPFAM" id="SSF55961">
    <property type="entry name" value="Bet v1-like"/>
    <property type="match status" value="1"/>
</dbReference>
<name>A0ABP6VIV4_9PSEU</name>
<evidence type="ECO:0000313" key="1">
    <source>
        <dbReference type="EMBL" id="GAA3533792.1"/>
    </source>
</evidence>
<dbReference type="Pfam" id="PF10604">
    <property type="entry name" value="Polyketide_cyc2"/>
    <property type="match status" value="1"/>
</dbReference>
<dbReference type="CDD" id="cd07812">
    <property type="entry name" value="SRPBCC"/>
    <property type="match status" value="1"/>
</dbReference>
<reference evidence="2" key="1">
    <citation type="journal article" date="2019" name="Int. J. Syst. Evol. Microbiol.">
        <title>The Global Catalogue of Microorganisms (GCM) 10K type strain sequencing project: providing services to taxonomists for standard genome sequencing and annotation.</title>
        <authorList>
            <consortium name="The Broad Institute Genomics Platform"/>
            <consortium name="The Broad Institute Genome Sequencing Center for Infectious Disease"/>
            <person name="Wu L."/>
            <person name="Ma J."/>
        </authorList>
    </citation>
    <scope>NUCLEOTIDE SEQUENCE [LARGE SCALE GENOMIC DNA]</scope>
    <source>
        <strain evidence="2">JCM 16898</strain>
    </source>
</reference>
<organism evidence="1 2">
    <name type="scientific">Amycolatopsis ultiminotia</name>
    <dbReference type="NCBI Taxonomy" id="543629"/>
    <lineage>
        <taxon>Bacteria</taxon>
        <taxon>Bacillati</taxon>
        <taxon>Actinomycetota</taxon>
        <taxon>Actinomycetes</taxon>
        <taxon>Pseudonocardiales</taxon>
        <taxon>Pseudonocardiaceae</taxon>
        <taxon>Amycolatopsis</taxon>
    </lineage>
</organism>
<keyword evidence="2" id="KW-1185">Reference proteome</keyword>
<gene>
    <name evidence="1" type="ORF">GCM10022222_16430</name>
</gene>
<accession>A0ABP6VIV4</accession>
<dbReference type="InterPro" id="IPR019587">
    <property type="entry name" value="Polyketide_cyclase/dehydratase"/>
</dbReference>
<sequence length="152" mass="16628">MTTPAATGRIAVSAPPATVYTLVSDPGRLADVAAEYSRHRWLDGATGPAVGARFRGTNHRRGRRWTTTVTITAAEEARRYAFDVDFGPVPISRWEYLIEPTAEGCVVTESTWERRPGWFRIPALLGTGVWNRAAANHKNIATTLAHLKAAAE</sequence>
<dbReference type="Gene3D" id="3.30.530.20">
    <property type="match status" value="1"/>
</dbReference>
<dbReference type="EMBL" id="BAAAZN010000003">
    <property type="protein sequence ID" value="GAA3533792.1"/>
    <property type="molecule type" value="Genomic_DNA"/>
</dbReference>
<protein>
    <submittedName>
        <fullName evidence="1">SRPBCC family protein</fullName>
    </submittedName>
</protein>
<evidence type="ECO:0000313" key="2">
    <source>
        <dbReference type="Proteomes" id="UP001500689"/>
    </source>
</evidence>
<comment type="caution">
    <text evidence="1">The sequence shown here is derived from an EMBL/GenBank/DDBJ whole genome shotgun (WGS) entry which is preliminary data.</text>
</comment>